<name>A0ABD0QEH2_CIRMR</name>
<proteinExistence type="predicted"/>
<reference evidence="1 2" key="1">
    <citation type="submission" date="2024-05" db="EMBL/GenBank/DDBJ databases">
        <title>Genome sequencing and assembly of Indian major carp, Cirrhinus mrigala (Hamilton, 1822).</title>
        <authorList>
            <person name="Mohindra V."/>
            <person name="Chowdhury L.M."/>
            <person name="Lal K."/>
            <person name="Jena J.K."/>
        </authorList>
    </citation>
    <scope>NUCLEOTIDE SEQUENCE [LARGE SCALE GENOMIC DNA]</scope>
    <source>
        <strain evidence="1">CM1030</strain>
        <tissue evidence="1">Blood</tissue>
    </source>
</reference>
<feature type="non-terminal residue" evidence="1">
    <location>
        <position position="1"/>
    </location>
</feature>
<feature type="non-terminal residue" evidence="1">
    <location>
        <position position="50"/>
    </location>
</feature>
<keyword evidence="2" id="KW-1185">Reference proteome</keyword>
<comment type="caution">
    <text evidence="1">The sequence shown here is derived from an EMBL/GenBank/DDBJ whole genome shotgun (WGS) entry which is preliminary data.</text>
</comment>
<sequence length="50" mass="5830">DYDREQFAENSVPLLIIGTKFDQIPENKRNDVLTRTAFLSEDFNAEEINL</sequence>
<organism evidence="1 2">
    <name type="scientific">Cirrhinus mrigala</name>
    <name type="common">Mrigala</name>
    <dbReference type="NCBI Taxonomy" id="683832"/>
    <lineage>
        <taxon>Eukaryota</taxon>
        <taxon>Metazoa</taxon>
        <taxon>Chordata</taxon>
        <taxon>Craniata</taxon>
        <taxon>Vertebrata</taxon>
        <taxon>Euteleostomi</taxon>
        <taxon>Actinopterygii</taxon>
        <taxon>Neopterygii</taxon>
        <taxon>Teleostei</taxon>
        <taxon>Ostariophysi</taxon>
        <taxon>Cypriniformes</taxon>
        <taxon>Cyprinidae</taxon>
        <taxon>Labeoninae</taxon>
        <taxon>Labeonini</taxon>
        <taxon>Cirrhinus</taxon>
    </lineage>
</organism>
<dbReference type="AlphaFoldDB" id="A0ABD0QEH2"/>
<accession>A0ABD0QEH2</accession>
<evidence type="ECO:0000313" key="2">
    <source>
        <dbReference type="Proteomes" id="UP001529510"/>
    </source>
</evidence>
<dbReference type="Proteomes" id="UP001529510">
    <property type="component" value="Unassembled WGS sequence"/>
</dbReference>
<gene>
    <name evidence="1" type="ORF">M9458_020225</name>
</gene>
<protein>
    <submittedName>
        <fullName evidence="1">Uncharacterized protein</fullName>
    </submittedName>
</protein>
<dbReference type="EMBL" id="JAMKFB020000009">
    <property type="protein sequence ID" value="KAL0184529.1"/>
    <property type="molecule type" value="Genomic_DNA"/>
</dbReference>
<evidence type="ECO:0000313" key="1">
    <source>
        <dbReference type="EMBL" id="KAL0184529.1"/>
    </source>
</evidence>